<dbReference type="AlphaFoldDB" id="A0A2M8L380"/>
<dbReference type="GO" id="GO:0016491">
    <property type="term" value="F:oxidoreductase activity"/>
    <property type="evidence" value="ECO:0007669"/>
    <property type="project" value="UniProtKB-KW"/>
</dbReference>
<gene>
    <name evidence="3" type="ORF">COU95_02705</name>
</gene>
<name>A0A2M8L380_9BACT</name>
<organism evidence="3 4">
    <name type="scientific">Candidatus Shapirobacteria bacterium CG10_big_fil_rev_8_21_14_0_10_40_9</name>
    <dbReference type="NCBI Taxonomy" id="1974888"/>
    <lineage>
        <taxon>Bacteria</taxon>
        <taxon>Candidatus Shapironibacteriota</taxon>
    </lineage>
</organism>
<evidence type="ECO:0000256" key="1">
    <source>
        <dbReference type="ARBA" id="ARBA00023002"/>
    </source>
</evidence>
<dbReference type="InterPro" id="IPR006137">
    <property type="entry name" value="NADH_UbQ_OxRdtase-like_20kDa"/>
</dbReference>
<dbReference type="InterPro" id="IPR051349">
    <property type="entry name" value="Hydrogenase_assoc-protein"/>
</dbReference>
<comment type="caution">
    <text evidence="3">The sequence shown here is derived from an EMBL/GenBank/DDBJ whole genome shotgun (WGS) entry which is preliminary data.</text>
</comment>
<dbReference type="Pfam" id="PF01058">
    <property type="entry name" value="Oxidored_q6"/>
    <property type="match status" value="1"/>
</dbReference>
<evidence type="ECO:0000313" key="3">
    <source>
        <dbReference type="EMBL" id="PJE67384.1"/>
    </source>
</evidence>
<dbReference type="Gene3D" id="3.40.50.700">
    <property type="entry name" value="NADH:ubiquinone oxidoreductase-like, 20kDa subunit"/>
    <property type="match status" value="1"/>
</dbReference>
<dbReference type="Proteomes" id="UP000231474">
    <property type="component" value="Unassembled WGS sequence"/>
</dbReference>
<feature type="domain" description="NADH:ubiquinone oxidoreductase-like 20kDa subunit" evidence="2">
    <location>
        <begin position="3"/>
        <end position="132"/>
    </location>
</feature>
<dbReference type="PANTHER" id="PTHR42845">
    <property type="entry name" value="COENZYME F420-REDUCING HYDROGENASE, GAMMA SUBUNIT"/>
    <property type="match status" value="1"/>
</dbReference>
<evidence type="ECO:0000313" key="4">
    <source>
        <dbReference type="Proteomes" id="UP000231474"/>
    </source>
</evidence>
<dbReference type="PANTHER" id="PTHR42845:SF3">
    <property type="entry name" value="CYTOSOLIC NIFE-HYDROGENASE, DELTA SUBUNIT"/>
    <property type="match status" value="1"/>
</dbReference>
<dbReference type="EMBL" id="PFEK01000053">
    <property type="protein sequence ID" value="PJE67384.1"/>
    <property type="molecule type" value="Genomic_DNA"/>
</dbReference>
<protein>
    <recommendedName>
        <fullName evidence="2">NADH:ubiquinone oxidoreductase-like 20kDa subunit domain-containing protein</fullName>
    </recommendedName>
</protein>
<reference evidence="4" key="1">
    <citation type="submission" date="2017-09" db="EMBL/GenBank/DDBJ databases">
        <title>Depth-based differentiation of microbial function through sediment-hosted aquifers and enrichment of novel symbionts in the deep terrestrial subsurface.</title>
        <authorList>
            <person name="Probst A.J."/>
            <person name="Ladd B."/>
            <person name="Jarett J.K."/>
            <person name="Geller-Mcgrath D.E."/>
            <person name="Sieber C.M.K."/>
            <person name="Emerson J.B."/>
            <person name="Anantharaman K."/>
            <person name="Thomas B.C."/>
            <person name="Malmstrom R."/>
            <person name="Stieglmeier M."/>
            <person name="Klingl A."/>
            <person name="Woyke T."/>
            <person name="Ryan C.M."/>
            <person name="Banfield J.F."/>
        </authorList>
    </citation>
    <scope>NUCLEOTIDE SEQUENCE [LARGE SCALE GENOMIC DNA]</scope>
</reference>
<proteinExistence type="predicted"/>
<feature type="non-terminal residue" evidence="3">
    <location>
        <position position="1"/>
    </location>
</feature>
<accession>A0A2M8L380</accession>
<sequence length="139" mass="15727">ELQFLGLKEKLLDFAQDYEIANWRLVQPHQGNLPEIDVAIIQGTVITEVDTDLVKKVREKSKFIVAIGECARTGWIPTWITKEKRPEAIKYVYGENYQPQAVDALAVKSIVKVDLEIPGCPPEPANLEKFLNDIPTLIK</sequence>
<dbReference type="InterPro" id="IPR037024">
    <property type="entry name" value="NiFe_Hase_small_N_sf"/>
</dbReference>
<evidence type="ECO:0000259" key="2">
    <source>
        <dbReference type="Pfam" id="PF01058"/>
    </source>
</evidence>
<keyword evidence="1" id="KW-0560">Oxidoreductase</keyword>
<dbReference type="GO" id="GO:0051536">
    <property type="term" value="F:iron-sulfur cluster binding"/>
    <property type="evidence" value="ECO:0007669"/>
    <property type="project" value="InterPro"/>
</dbReference>
<dbReference type="SUPFAM" id="SSF56770">
    <property type="entry name" value="HydA/Nqo6-like"/>
    <property type="match status" value="1"/>
</dbReference>